<keyword evidence="3" id="KW-0862">Zinc</keyword>
<evidence type="ECO:0000256" key="1">
    <source>
        <dbReference type="ARBA" id="ARBA00022723"/>
    </source>
</evidence>
<dbReference type="InterPro" id="IPR036236">
    <property type="entry name" value="Znf_C2H2_sf"/>
</dbReference>
<evidence type="ECO:0000313" key="7">
    <source>
        <dbReference type="WBParaSite" id="MBELARI_LOCUS17108"/>
    </source>
</evidence>
<dbReference type="InterPro" id="IPR040048">
    <property type="entry name" value="ZNF277"/>
</dbReference>
<feature type="domain" description="C2H2-type" evidence="5">
    <location>
        <begin position="31"/>
        <end position="53"/>
    </location>
</feature>
<keyword evidence="2" id="KW-0863">Zinc-finger</keyword>
<sequence>MHHLNLGSHENLVFVNEYIEHLRKRVERQECIRCEKTIAARNALMNHIRKRNHREVNRANHYYDKFYIINYLELGKRWLDVLGEDFEDTTTAFQESDEELEAESWCEWQEDNVDLDETRVVCLLCDESTERGDLLIEHIQEKHGFDLLKLIKDNKLETYERMQLINYVRKQV</sequence>
<evidence type="ECO:0000313" key="6">
    <source>
        <dbReference type="Proteomes" id="UP000887575"/>
    </source>
</evidence>
<accession>A0AAF3EU26</accession>
<keyword evidence="1" id="KW-0479">Metal-binding</keyword>
<name>A0AAF3EU26_9BILA</name>
<evidence type="ECO:0000259" key="5">
    <source>
        <dbReference type="PROSITE" id="PS00028"/>
    </source>
</evidence>
<comment type="similarity">
    <text evidence="4">Belongs to the ZNF277 family.</text>
</comment>
<dbReference type="InterPro" id="IPR013087">
    <property type="entry name" value="Znf_C2H2_type"/>
</dbReference>
<dbReference type="SMART" id="SM00355">
    <property type="entry name" value="ZnF_C2H2"/>
    <property type="match status" value="2"/>
</dbReference>
<dbReference type="PANTHER" id="PTHR13267:SF3">
    <property type="entry name" value="ZINC FINGER PROTEIN 277"/>
    <property type="match status" value="1"/>
</dbReference>
<dbReference type="InterPro" id="IPR041661">
    <property type="entry name" value="ZN622/Rei1/Reh1_Znf-C2H2"/>
</dbReference>
<evidence type="ECO:0000256" key="2">
    <source>
        <dbReference type="ARBA" id="ARBA00022771"/>
    </source>
</evidence>
<dbReference type="PANTHER" id="PTHR13267">
    <property type="entry name" value="ZINC FINGER PROTEIN 277"/>
    <property type="match status" value="1"/>
</dbReference>
<dbReference type="Proteomes" id="UP000887575">
    <property type="component" value="Unassembled WGS sequence"/>
</dbReference>
<proteinExistence type="inferred from homology"/>
<protein>
    <recommendedName>
        <fullName evidence="5">C2H2-type domain-containing protein</fullName>
    </recommendedName>
</protein>
<reference evidence="7" key="1">
    <citation type="submission" date="2024-02" db="UniProtKB">
        <authorList>
            <consortium name="WormBaseParasite"/>
        </authorList>
    </citation>
    <scope>IDENTIFICATION</scope>
</reference>
<dbReference type="PROSITE" id="PS00028">
    <property type="entry name" value="ZINC_FINGER_C2H2_1"/>
    <property type="match status" value="1"/>
</dbReference>
<evidence type="ECO:0000256" key="3">
    <source>
        <dbReference type="ARBA" id="ARBA00022833"/>
    </source>
</evidence>
<organism evidence="6 7">
    <name type="scientific">Mesorhabditis belari</name>
    <dbReference type="NCBI Taxonomy" id="2138241"/>
    <lineage>
        <taxon>Eukaryota</taxon>
        <taxon>Metazoa</taxon>
        <taxon>Ecdysozoa</taxon>
        <taxon>Nematoda</taxon>
        <taxon>Chromadorea</taxon>
        <taxon>Rhabditida</taxon>
        <taxon>Rhabditina</taxon>
        <taxon>Rhabditomorpha</taxon>
        <taxon>Rhabditoidea</taxon>
        <taxon>Rhabditidae</taxon>
        <taxon>Mesorhabditinae</taxon>
        <taxon>Mesorhabditis</taxon>
    </lineage>
</organism>
<dbReference type="AlphaFoldDB" id="A0AAF3EU26"/>
<evidence type="ECO:0000256" key="4">
    <source>
        <dbReference type="ARBA" id="ARBA00034119"/>
    </source>
</evidence>
<dbReference type="Pfam" id="PF12756">
    <property type="entry name" value="zf-C2H2_2"/>
    <property type="match status" value="2"/>
</dbReference>
<dbReference type="WBParaSite" id="MBELARI_LOCUS17108">
    <property type="protein sequence ID" value="MBELARI_LOCUS17108"/>
    <property type="gene ID" value="MBELARI_LOCUS17108"/>
</dbReference>
<keyword evidence="6" id="KW-1185">Reference proteome</keyword>
<dbReference type="GO" id="GO:0008270">
    <property type="term" value="F:zinc ion binding"/>
    <property type="evidence" value="ECO:0007669"/>
    <property type="project" value="UniProtKB-KW"/>
</dbReference>
<dbReference type="SUPFAM" id="SSF57667">
    <property type="entry name" value="beta-beta-alpha zinc fingers"/>
    <property type="match status" value="2"/>
</dbReference>